<feature type="domain" description="FAD dependent oxidoreductase" evidence="7">
    <location>
        <begin position="4"/>
        <end position="360"/>
    </location>
</feature>
<gene>
    <name evidence="8" type="ORF">B0J11DRAFT_536941</name>
</gene>
<organism evidence="8 9">
    <name type="scientific">Dendryphion nanum</name>
    <dbReference type="NCBI Taxonomy" id="256645"/>
    <lineage>
        <taxon>Eukaryota</taxon>
        <taxon>Fungi</taxon>
        <taxon>Dikarya</taxon>
        <taxon>Ascomycota</taxon>
        <taxon>Pezizomycotina</taxon>
        <taxon>Dothideomycetes</taxon>
        <taxon>Pleosporomycetidae</taxon>
        <taxon>Pleosporales</taxon>
        <taxon>Torulaceae</taxon>
        <taxon>Dendryphion</taxon>
    </lineage>
</organism>
<feature type="binding site" evidence="6">
    <location>
        <position position="257"/>
    </location>
    <ligand>
        <name>D-dopa</name>
        <dbReference type="ChEBI" id="CHEBI:149689"/>
    </ligand>
</feature>
<keyword evidence="5" id="KW-0560">Oxidoreductase</keyword>
<evidence type="ECO:0000313" key="9">
    <source>
        <dbReference type="Proteomes" id="UP000700596"/>
    </source>
</evidence>
<feature type="binding site" evidence="6">
    <location>
        <position position="316"/>
    </location>
    <ligand>
        <name>D-dopa</name>
        <dbReference type="ChEBI" id="CHEBI:149689"/>
    </ligand>
</feature>
<dbReference type="InterPro" id="IPR023209">
    <property type="entry name" value="DAO"/>
</dbReference>
<evidence type="ECO:0000256" key="3">
    <source>
        <dbReference type="ARBA" id="ARBA00022630"/>
    </source>
</evidence>
<dbReference type="PANTHER" id="PTHR11530">
    <property type="entry name" value="D-AMINO ACID OXIDASE"/>
    <property type="match status" value="1"/>
</dbReference>
<evidence type="ECO:0000256" key="1">
    <source>
        <dbReference type="ARBA" id="ARBA00001974"/>
    </source>
</evidence>
<evidence type="ECO:0000256" key="2">
    <source>
        <dbReference type="ARBA" id="ARBA00006730"/>
    </source>
</evidence>
<protein>
    <submittedName>
        <fullName evidence="8">FAD dependent oxidoreductase</fullName>
    </submittedName>
</protein>
<reference evidence="8" key="1">
    <citation type="journal article" date="2021" name="Nat. Commun.">
        <title>Genetic determinants of endophytism in the Arabidopsis root mycobiome.</title>
        <authorList>
            <person name="Mesny F."/>
            <person name="Miyauchi S."/>
            <person name="Thiergart T."/>
            <person name="Pickel B."/>
            <person name="Atanasova L."/>
            <person name="Karlsson M."/>
            <person name="Huettel B."/>
            <person name="Barry K.W."/>
            <person name="Haridas S."/>
            <person name="Chen C."/>
            <person name="Bauer D."/>
            <person name="Andreopoulos W."/>
            <person name="Pangilinan J."/>
            <person name="LaButti K."/>
            <person name="Riley R."/>
            <person name="Lipzen A."/>
            <person name="Clum A."/>
            <person name="Drula E."/>
            <person name="Henrissat B."/>
            <person name="Kohler A."/>
            <person name="Grigoriev I.V."/>
            <person name="Martin F.M."/>
            <person name="Hacquard S."/>
        </authorList>
    </citation>
    <scope>NUCLEOTIDE SEQUENCE</scope>
    <source>
        <strain evidence="8">MPI-CAGE-CH-0243</strain>
    </source>
</reference>
<evidence type="ECO:0000256" key="6">
    <source>
        <dbReference type="PIRSR" id="PIRSR000189-1"/>
    </source>
</evidence>
<evidence type="ECO:0000313" key="8">
    <source>
        <dbReference type="EMBL" id="KAH7117872.1"/>
    </source>
</evidence>
<dbReference type="Pfam" id="PF01266">
    <property type="entry name" value="DAO"/>
    <property type="match status" value="1"/>
</dbReference>
<dbReference type="GO" id="GO:0003884">
    <property type="term" value="F:D-amino-acid oxidase activity"/>
    <property type="evidence" value="ECO:0007669"/>
    <property type="project" value="InterPro"/>
</dbReference>
<comment type="caution">
    <text evidence="8">The sequence shown here is derived from an EMBL/GenBank/DDBJ whole genome shotgun (WGS) entry which is preliminary data.</text>
</comment>
<dbReference type="GO" id="GO:0071949">
    <property type="term" value="F:FAD binding"/>
    <property type="evidence" value="ECO:0007669"/>
    <property type="project" value="InterPro"/>
</dbReference>
<name>A0A9P9IFC0_9PLEO</name>
<dbReference type="InterPro" id="IPR006076">
    <property type="entry name" value="FAD-dep_OxRdtase"/>
</dbReference>
<evidence type="ECO:0000256" key="5">
    <source>
        <dbReference type="ARBA" id="ARBA00023002"/>
    </source>
</evidence>
<keyword evidence="4 6" id="KW-0274">FAD</keyword>
<dbReference type="OrthoDB" id="2015447at2759"/>
<dbReference type="AlphaFoldDB" id="A0A9P9IFC0"/>
<comment type="cofactor">
    <cofactor evidence="1 6">
        <name>FAD</name>
        <dbReference type="ChEBI" id="CHEBI:57692"/>
    </cofactor>
</comment>
<dbReference type="EMBL" id="JAGMWT010000013">
    <property type="protein sequence ID" value="KAH7117872.1"/>
    <property type="molecule type" value="Genomic_DNA"/>
</dbReference>
<accession>A0A9P9IFC0</accession>
<dbReference type="SUPFAM" id="SSF54373">
    <property type="entry name" value="FAD-linked reductases, C-terminal domain"/>
    <property type="match status" value="1"/>
</dbReference>
<dbReference type="SUPFAM" id="SSF51971">
    <property type="entry name" value="Nucleotide-binding domain"/>
    <property type="match status" value="1"/>
</dbReference>
<comment type="similarity">
    <text evidence="2">Belongs to the DAMOX/DASOX family.</text>
</comment>
<dbReference type="GO" id="GO:0005737">
    <property type="term" value="C:cytoplasm"/>
    <property type="evidence" value="ECO:0007669"/>
    <property type="project" value="TreeGrafter"/>
</dbReference>
<dbReference type="Gene3D" id="3.30.9.10">
    <property type="entry name" value="D-Amino Acid Oxidase, subunit A, domain 2"/>
    <property type="match status" value="1"/>
</dbReference>
<feature type="binding site" evidence="6">
    <location>
        <position position="347"/>
    </location>
    <ligand>
        <name>D-dopa</name>
        <dbReference type="ChEBI" id="CHEBI:149689"/>
    </ligand>
</feature>
<sequence>MSQVLVIGAGVIGLQTAVTLLSAGYKVIILAEHFPGDESIEYTSPWAGAIWRTHSAYDQVEMCEWDLESYREWMTILDMEPGKARAMGIEKLPIQIYTTNPTIDTSSPNLWFHSHVQDFSPLHQSSLPQAPNILSGYTYSSIVLNPPKYLSHLLTTATSLGAKILHAHLPTTTGLATAISTALHLTTPSLSSPTRPQPPIAVVINCAGLGAHTLCPDPSVYPIRGQTLLARITPLPPSSDLAIRLHEDPVAAPAVTYCFPRPGTDLFVLGGTKAAHDWSSAPDATVSKEIVERCKMVWPEIADARVEIVGTQVGLRPGRKGGVRVEREDVVVEGERVRVVHQYGHAGAGYQLSIGSARKVLEIVGGIVGEGEDKMT</sequence>
<dbReference type="Proteomes" id="UP000700596">
    <property type="component" value="Unassembled WGS sequence"/>
</dbReference>
<dbReference type="GO" id="GO:0019478">
    <property type="term" value="P:D-amino acid catabolic process"/>
    <property type="evidence" value="ECO:0007669"/>
    <property type="project" value="TreeGrafter"/>
</dbReference>
<dbReference type="Gene3D" id="3.40.50.720">
    <property type="entry name" value="NAD(P)-binding Rossmann-like Domain"/>
    <property type="match status" value="1"/>
</dbReference>
<keyword evidence="9" id="KW-1185">Reference proteome</keyword>
<evidence type="ECO:0000256" key="4">
    <source>
        <dbReference type="ARBA" id="ARBA00022827"/>
    </source>
</evidence>
<keyword evidence="3" id="KW-0285">Flavoprotein</keyword>
<evidence type="ECO:0000259" key="7">
    <source>
        <dbReference type="Pfam" id="PF01266"/>
    </source>
</evidence>
<feature type="binding site" evidence="6">
    <location>
        <begin position="43"/>
        <end position="44"/>
    </location>
    <ligand>
        <name>FAD</name>
        <dbReference type="ChEBI" id="CHEBI:57692"/>
    </ligand>
</feature>
<dbReference type="PANTHER" id="PTHR11530:SF11">
    <property type="entry name" value="D-ASPARTATE OXIDASE"/>
    <property type="match status" value="1"/>
</dbReference>
<dbReference type="PIRSF" id="PIRSF000189">
    <property type="entry name" value="D-aa_oxidase"/>
    <property type="match status" value="1"/>
</dbReference>
<proteinExistence type="inferred from homology"/>